<protein>
    <submittedName>
        <fullName evidence="1">Uncharacterized protein</fullName>
    </submittedName>
</protein>
<dbReference type="RefSeq" id="WP_101618314.1">
    <property type="nucleotide sequence ID" value="NZ_NMWU01000051.1"/>
</dbReference>
<sequence>MKDKEPEEQNLDDLLNILAELLYEAHRPAERDLDRIDGMIRSHTAGKPAADPDTWGFYAWATILDPVDRILDALGERRIREHLDPAHPMTERDLWMACRIWSRWTQIADRLKSLVEMIDGTATCESDKARFLLRRRLTELTDGTESGDFDRSDDDYWIPESGEWRDWRILVDMCVGDWMTPKALHTIAAMMSRGSGAPTRRTTEEDAA</sequence>
<dbReference type="Proteomes" id="UP000235050">
    <property type="component" value="Unassembled WGS sequence"/>
</dbReference>
<accession>A0A2N5J722</accession>
<evidence type="ECO:0000313" key="1">
    <source>
        <dbReference type="EMBL" id="PLS29987.1"/>
    </source>
</evidence>
<comment type="caution">
    <text evidence="1">The sequence shown here is derived from an EMBL/GenBank/DDBJ whole genome shotgun (WGS) entry which is preliminary data.</text>
</comment>
<dbReference type="EMBL" id="NMWU01000051">
    <property type="protein sequence ID" value="PLS29987.1"/>
    <property type="molecule type" value="Genomic_DNA"/>
</dbReference>
<name>A0A2N5J722_9BIFI</name>
<gene>
    <name evidence="1" type="ORF">Uis1B_2169</name>
</gene>
<dbReference type="AlphaFoldDB" id="A0A2N5J722"/>
<dbReference type="OrthoDB" id="5124265at2"/>
<organism evidence="1 2">
    <name type="scientific">Bifidobacterium margollesii</name>
    <dbReference type="NCBI Taxonomy" id="2020964"/>
    <lineage>
        <taxon>Bacteria</taxon>
        <taxon>Bacillati</taxon>
        <taxon>Actinomycetota</taxon>
        <taxon>Actinomycetes</taxon>
        <taxon>Bifidobacteriales</taxon>
        <taxon>Bifidobacteriaceae</taxon>
        <taxon>Bifidobacterium</taxon>
    </lineage>
</organism>
<reference evidence="1 2" key="1">
    <citation type="submission" date="2017-07" db="EMBL/GenBank/DDBJ databases">
        <title>Bifidobacterium novel species.</title>
        <authorList>
            <person name="Lugli G.A."/>
            <person name="Milani C."/>
            <person name="Duranti S."/>
            <person name="Mangifesta M."/>
        </authorList>
    </citation>
    <scope>NUCLEOTIDE SEQUENCE [LARGE SCALE GENOMIC DNA]</scope>
    <source>
        <strain evidence="2">Uis1B</strain>
    </source>
</reference>
<keyword evidence="2" id="KW-1185">Reference proteome</keyword>
<evidence type="ECO:0000313" key="2">
    <source>
        <dbReference type="Proteomes" id="UP000235050"/>
    </source>
</evidence>
<proteinExistence type="predicted"/>